<feature type="transmembrane region" description="Helical" evidence="1">
    <location>
        <begin position="45"/>
        <end position="69"/>
    </location>
</feature>
<feature type="transmembrane region" description="Helical" evidence="1">
    <location>
        <begin position="218"/>
        <end position="239"/>
    </location>
</feature>
<comment type="caution">
    <text evidence="2">The sequence shown here is derived from an EMBL/GenBank/DDBJ whole genome shotgun (WGS) entry which is preliminary data.</text>
</comment>
<dbReference type="Proteomes" id="UP000830375">
    <property type="component" value="Unassembled WGS sequence"/>
</dbReference>
<feature type="transmembrane region" description="Helical" evidence="1">
    <location>
        <begin position="192"/>
        <end position="212"/>
    </location>
</feature>
<feature type="transmembrane region" description="Helical" evidence="1">
    <location>
        <begin position="285"/>
        <end position="305"/>
    </location>
</feature>
<accession>A0ABQ8LP17</accession>
<keyword evidence="1" id="KW-0472">Membrane</keyword>
<feature type="transmembrane region" description="Helical" evidence="1">
    <location>
        <begin position="81"/>
        <end position="106"/>
    </location>
</feature>
<organism evidence="2 3">
    <name type="scientific">Labeo rohita</name>
    <name type="common">Indian major carp</name>
    <name type="synonym">Cyprinus rohita</name>
    <dbReference type="NCBI Taxonomy" id="84645"/>
    <lineage>
        <taxon>Eukaryota</taxon>
        <taxon>Metazoa</taxon>
        <taxon>Chordata</taxon>
        <taxon>Craniata</taxon>
        <taxon>Vertebrata</taxon>
        <taxon>Euteleostomi</taxon>
        <taxon>Actinopterygii</taxon>
        <taxon>Neopterygii</taxon>
        <taxon>Teleostei</taxon>
        <taxon>Ostariophysi</taxon>
        <taxon>Cypriniformes</taxon>
        <taxon>Cyprinidae</taxon>
        <taxon>Labeoninae</taxon>
        <taxon>Labeonini</taxon>
        <taxon>Labeo</taxon>
    </lineage>
</organism>
<gene>
    <name evidence="2" type="ORF">H4Q32_029157</name>
</gene>
<feature type="transmembrane region" description="Helical" evidence="1">
    <location>
        <begin position="168"/>
        <end position="185"/>
    </location>
</feature>
<evidence type="ECO:0000313" key="3">
    <source>
        <dbReference type="Proteomes" id="UP000830375"/>
    </source>
</evidence>
<dbReference type="EMBL" id="JACTAM010000020">
    <property type="protein sequence ID" value="KAI2652398.1"/>
    <property type="molecule type" value="Genomic_DNA"/>
</dbReference>
<feature type="transmembrane region" description="Helical" evidence="1">
    <location>
        <begin position="251"/>
        <end position="273"/>
    </location>
</feature>
<keyword evidence="3" id="KW-1185">Reference proteome</keyword>
<feature type="transmembrane region" description="Helical" evidence="1">
    <location>
        <begin position="112"/>
        <end position="131"/>
    </location>
</feature>
<keyword evidence="1" id="KW-0812">Transmembrane</keyword>
<reference evidence="2 3" key="1">
    <citation type="submission" date="2022-01" db="EMBL/GenBank/DDBJ databases">
        <title>A high-quality chromosome-level genome assembly of rohu carp, Labeo rohita.</title>
        <authorList>
            <person name="Arick M.A. II"/>
            <person name="Hsu C.-Y."/>
            <person name="Magbanua Z."/>
            <person name="Pechanova O."/>
            <person name="Grover C."/>
            <person name="Miller E."/>
            <person name="Thrash A."/>
            <person name="Ezzel L."/>
            <person name="Alam S."/>
            <person name="Benzie J."/>
            <person name="Hamilton M."/>
            <person name="Karsi A."/>
            <person name="Lawrence M.L."/>
            <person name="Peterson D.G."/>
        </authorList>
    </citation>
    <scope>NUCLEOTIDE SEQUENCE [LARGE SCALE GENOMIC DNA]</scope>
    <source>
        <strain evidence="3">BAU-BD-2019</strain>
        <tissue evidence="2">Blood</tissue>
    </source>
</reference>
<proteinExistence type="predicted"/>
<keyword evidence="1" id="KW-1133">Transmembrane helix</keyword>
<name>A0ABQ8LP17_LABRO</name>
<evidence type="ECO:0000313" key="2">
    <source>
        <dbReference type="EMBL" id="KAI2652398.1"/>
    </source>
</evidence>
<evidence type="ECO:0000256" key="1">
    <source>
        <dbReference type="SAM" id="Phobius"/>
    </source>
</evidence>
<sequence length="313" mass="35813">MSIILSIFLFSCPFLSTFLLSCPSLYFLPILLSFYPHLKCSCPSFSLVLLSISVYFLSTFLSLLVHVPILFSVHLSIHSCFFLSIFVHISPFLSIVLCFPLCFSWLSVCPYFCLFLFVFCPHFSFPVHLPVSFPVHFSSTVHSCFFLSILSTFLLSCPSLYFSPAFSFSIHICDVPVYLLVLFSCQFLSTHVYLSVHISISCLLFVHIFVYSRPRSCLFFSPSLCPQLFFPVHFVHISVSFCPSLSLPIPLYYRFFLYTLLLFLSTILSHSSILFCPHLSLPVHFIHISVSLCPSLPFFPTNYTLAKTVRYKP</sequence>
<protein>
    <submittedName>
        <fullName evidence="2">Replicase polyprotein 1ab</fullName>
    </submittedName>
</protein>